<evidence type="ECO:0000313" key="7">
    <source>
        <dbReference type="EMBL" id="NLR17437.1"/>
    </source>
</evidence>
<protein>
    <recommendedName>
        <fullName evidence="1">site-specific DNA-methyltransferase (adenine-specific)</fullName>
        <ecNumber evidence="1">2.1.1.72</ecNumber>
    </recommendedName>
</protein>
<keyword evidence="4" id="KW-0949">S-adenosyl-L-methionine</keyword>
<dbReference type="Gene3D" id="3.40.50.150">
    <property type="entry name" value="Vaccinia Virus protein VP39"/>
    <property type="match status" value="1"/>
</dbReference>
<feature type="domain" description="Type II methyltransferase M.TaqI-like" evidence="6">
    <location>
        <begin position="74"/>
        <end position="288"/>
    </location>
</feature>
<accession>A0ABX1KVY4</accession>
<reference evidence="7 8" key="1">
    <citation type="submission" date="2020-04" db="EMBL/GenBank/DDBJ databases">
        <title>A novel species of genus Lactobacillus that was isolated from fermented food Zha-chili.</title>
        <authorList>
            <person name="Zhang Z."/>
        </authorList>
    </citation>
    <scope>NUCLEOTIDE SEQUENCE [LARGE SCALE GENOMIC DNA]</scope>
    <source>
        <strain evidence="8">HBUAS51383</strain>
    </source>
</reference>
<comment type="catalytic activity">
    <reaction evidence="5">
        <text>a 2'-deoxyadenosine in DNA + S-adenosyl-L-methionine = an N(6)-methyl-2'-deoxyadenosine in DNA + S-adenosyl-L-homocysteine + H(+)</text>
        <dbReference type="Rhea" id="RHEA:15197"/>
        <dbReference type="Rhea" id="RHEA-COMP:12418"/>
        <dbReference type="Rhea" id="RHEA-COMP:12419"/>
        <dbReference type="ChEBI" id="CHEBI:15378"/>
        <dbReference type="ChEBI" id="CHEBI:57856"/>
        <dbReference type="ChEBI" id="CHEBI:59789"/>
        <dbReference type="ChEBI" id="CHEBI:90615"/>
        <dbReference type="ChEBI" id="CHEBI:90616"/>
        <dbReference type="EC" id="2.1.1.72"/>
    </reaction>
</comment>
<evidence type="ECO:0000256" key="1">
    <source>
        <dbReference type="ARBA" id="ARBA00011900"/>
    </source>
</evidence>
<dbReference type="EMBL" id="JAAXLJ010000001">
    <property type="protein sequence ID" value="NLR17437.1"/>
    <property type="molecule type" value="Genomic_DNA"/>
</dbReference>
<evidence type="ECO:0000313" key="8">
    <source>
        <dbReference type="Proteomes" id="UP000763447"/>
    </source>
</evidence>
<evidence type="ECO:0000256" key="5">
    <source>
        <dbReference type="ARBA" id="ARBA00047942"/>
    </source>
</evidence>
<dbReference type="InterPro" id="IPR011639">
    <property type="entry name" value="MethylTrfase_TaqI-like_dom"/>
</dbReference>
<gene>
    <name evidence="7" type="ORF">HC026_00740</name>
</gene>
<dbReference type="EC" id="2.1.1.72" evidence="1"/>
<comment type="caution">
    <text evidence="7">The sequence shown here is derived from an EMBL/GenBank/DDBJ whole genome shotgun (WGS) entry which is preliminary data.</text>
</comment>
<dbReference type="InterPro" id="IPR050953">
    <property type="entry name" value="N4_N6_ade-DNA_methylase"/>
</dbReference>
<keyword evidence="3" id="KW-0808">Transferase</keyword>
<dbReference type="Proteomes" id="UP000763447">
    <property type="component" value="Unassembled WGS sequence"/>
</dbReference>
<evidence type="ECO:0000256" key="4">
    <source>
        <dbReference type="ARBA" id="ARBA00022691"/>
    </source>
</evidence>
<proteinExistence type="predicted"/>
<dbReference type="PRINTS" id="PR00507">
    <property type="entry name" value="N12N6MTFRASE"/>
</dbReference>
<evidence type="ECO:0000256" key="3">
    <source>
        <dbReference type="ARBA" id="ARBA00022679"/>
    </source>
</evidence>
<dbReference type="GO" id="GO:0032259">
    <property type="term" value="P:methylation"/>
    <property type="evidence" value="ECO:0007669"/>
    <property type="project" value="UniProtKB-KW"/>
</dbReference>
<dbReference type="RefSeq" id="WP_168924055.1">
    <property type="nucleotide sequence ID" value="NZ_JAAXLJ010000001.1"/>
</dbReference>
<evidence type="ECO:0000259" key="6">
    <source>
        <dbReference type="Pfam" id="PF07669"/>
    </source>
</evidence>
<dbReference type="PANTHER" id="PTHR33841:SF1">
    <property type="entry name" value="DNA METHYLTRANSFERASE A"/>
    <property type="match status" value="1"/>
</dbReference>
<evidence type="ECO:0000256" key="2">
    <source>
        <dbReference type="ARBA" id="ARBA00022603"/>
    </source>
</evidence>
<dbReference type="PROSITE" id="PS00092">
    <property type="entry name" value="N6_MTASE"/>
    <property type="match status" value="1"/>
</dbReference>
<keyword evidence="8" id="KW-1185">Reference proteome</keyword>
<dbReference type="InterPro" id="IPR029063">
    <property type="entry name" value="SAM-dependent_MTases_sf"/>
</dbReference>
<organism evidence="7 8">
    <name type="scientific">Secundilactobacillus angelensis</name>
    <dbReference type="NCBI Taxonomy" id="2722706"/>
    <lineage>
        <taxon>Bacteria</taxon>
        <taxon>Bacillati</taxon>
        <taxon>Bacillota</taxon>
        <taxon>Bacilli</taxon>
        <taxon>Lactobacillales</taxon>
        <taxon>Lactobacillaceae</taxon>
        <taxon>Secundilactobacillus</taxon>
    </lineage>
</organism>
<dbReference type="InterPro" id="IPR002052">
    <property type="entry name" value="DNA_methylase_N6_adenine_CS"/>
</dbReference>
<dbReference type="SUPFAM" id="SSF53335">
    <property type="entry name" value="S-adenosyl-L-methionine-dependent methyltransferases"/>
    <property type="match status" value="1"/>
</dbReference>
<name>A0ABX1KVY4_9LACO</name>
<dbReference type="PANTHER" id="PTHR33841">
    <property type="entry name" value="DNA METHYLTRANSFERASE YEEA-RELATED"/>
    <property type="match status" value="1"/>
</dbReference>
<keyword evidence="2 7" id="KW-0489">Methyltransferase</keyword>
<sequence>MEHTPDSGLADHLQYQLPGDLNRVRDTLDLSKLRVLDNAMGSGHILVYTFDVLMQIYEEQGYSRREAAQQIATHNLFGLEIDKRAYQLAYFAIMMKVRQYDRRALKRHLGLNLFTFESTKNITNDFLNQLAITSNQREQLTKLRDTFLQAKTLGSIIHLDHKYDTQALTNAIDSLSDTEQSSLFVRKDDLSQLRQMLQIKYDVVVTNPPYLNKMDKPLKDYVKKYYKSYSGDLFSVFIWLNINMTVPVGYATYMTPFVWMFIKTYEKLRLNILDNQSISSLIQMEYSAFEEATEEVAVPINTFVLKNSNKEINHIGTYFKLSAFKGGMDIQKDKVLEAVSNPTVKYLYRTNQTNLGKIPGNPIAYWVSQYLLQDFEKGLSLDSVVDPKADLTTGDNARFLRQWYEVRIDKIEFKVKSN</sequence>
<dbReference type="GO" id="GO:0008168">
    <property type="term" value="F:methyltransferase activity"/>
    <property type="evidence" value="ECO:0007669"/>
    <property type="project" value="UniProtKB-KW"/>
</dbReference>
<dbReference type="Pfam" id="PF07669">
    <property type="entry name" value="Eco57I"/>
    <property type="match status" value="1"/>
</dbReference>